<accession>A0AA39LVI5</accession>
<evidence type="ECO:0000313" key="2">
    <source>
        <dbReference type="EMBL" id="KAK0410854.1"/>
    </source>
</evidence>
<comment type="caution">
    <text evidence="2">The sequence shown here is derived from an EMBL/GenBank/DDBJ whole genome shotgun (WGS) entry which is preliminary data.</text>
</comment>
<name>A0AA39LVI5_9BILA</name>
<dbReference type="AlphaFoldDB" id="A0AA39LVI5"/>
<gene>
    <name evidence="2" type="ORF">QR680_005364</name>
</gene>
<proteinExistence type="predicted"/>
<dbReference type="Proteomes" id="UP001175271">
    <property type="component" value="Unassembled WGS sequence"/>
</dbReference>
<organism evidence="2 3">
    <name type="scientific">Steinernema hermaphroditum</name>
    <dbReference type="NCBI Taxonomy" id="289476"/>
    <lineage>
        <taxon>Eukaryota</taxon>
        <taxon>Metazoa</taxon>
        <taxon>Ecdysozoa</taxon>
        <taxon>Nematoda</taxon>
        <taxon>Chromadorea</taxon>
        <taxon>Rhabditida</taxon>
        <taxon>Tylenchina</taxon>
        <taxon>Panagrolaimomorpha</taxon>
        <taxon>Strongyloidoidea</taxon>
        <taxon>Steinernematidae</taxon>
        <taxon>Steinernema</taxon>
    </lineage>
</organism>
<feature type="transmembrane region" description="Helical" evidence="1">
    <location>
        <begin position="54"/>
        <end position="72"/>
    </location>
</feature>
<dbReference type="EMBL" id="JAUCMV010000003">
    <property type="protein sequence ID" value="KAK0410854.1"/>
    <property type="molecule type" value="Genomic_DNA"/>
</dbReference>
<keyword evidence="1" id="KW-1133">Transmembrane helix</keyword>
<sequence length="127" mass="14455">MERTERDVHHLLSFFDFPDTSNPEVALDPKHWIVAPPPTPHICSRIAARIPRLLTMKTVFVAFIFVVALFSLSDVGSAYSRFGGAKGPERSTFFSLNQQILAGQPLRFYGRFRNGNDDVLTRYLNRN</sequence>
<keyword evidence="1" id="KW-0812">Transmembrane</keyword>
<reference evidence="2" key="1">
    <citation type="submission" date="2023-06" db="EMBL/GenBank/DDBJ databases">
        <title>Genomic analysis of the entomopathogenic nematode Steinernema hermaphroditum.</title>
        <authorList>
            <person name="Schwarz E.M."/>
            <person name="Heppert J.K."/>
            <person name="Baniya A."/>
            <person name="Schwartz H.T."/>
            <person name="Tan C.-H."/>
            <person name="Antoshechkin I."/>
            <person name="Sternberg P.W."/>
            <person name="Goodrich-Blair H."/>
            <person name="Dillman A.R."/>
        </authorList>
    </citation>
    <scope>NUCLEOTIDE SEQUENCE</scope>
    <source>
        <strain evidence="2">PS9179</strain>
        <tissue evidence="2">Whole animal</tissue>
    </source>
</reference>
<evidence type="ECO:0000313" key="3">
    <source>
        <dbReference type="Proteomes" id="UP001175271"/>
    </source>
</evidence>
<keyword evidence="3" id="KW-1185">Reference proteome</keyword>
<keyword evidence="1" id="KW-0472">Membrane</keyword>
<evidence type="ECO:0000256" key="1">
    <source>
        <dbReference type="SAM" id="Phobius"/>
    </source>
</evidence>
<protein>
    <submittedName>
        <fullName evidence="2">Uncharacterized protein</fullName>
    </submittedName>
</protein>